<keyword evidence="5 14" id="KW-0812">Transmembrane</keyword>
<keyword evidence="4 12" id="KW-0349">Heme</keyword>
<evidence type="ECO:0000256" key="5">
    <source>
        <dbReference type="ARBA" id="ARBA00022692"/>
    </source>
</evidence>
<dbReference type="Gene3D" id="1.10.630.10">
    <property type="entry name" value="Cytochrome P450"/>
    <property type="match status" value="1"/>
</dbReference>
<keyword evidence="6 12" id="KW-0479">Metal-binding</keyword>
<evidence type="ECO:0000256" key="9">
    <source>
        <dbReference type="ARBA" id="ARBA00023004"/>
    </source>
</evidence>
<evidence type="ECO:0000256" key="4">
    <source>
        <dbReference type="ARBA" id="ARBA00022617"/>
    </source>
</evidence>
<keyword evidence="16" id="KW-1185">Reference proteome</keyword>
<dbReference type="Proteomes" id="UP000054097">
    <property type="component" value="Unassembled WGS sequence"/>
</dbReference>
<evidence type="ECO:0000256" key="3">
    <source>
        <dbReference type="ARBA" id="ARBA00010617"/>
    </source>
</evidence>
<evidence type="ECO:0000256" key="14">
    <source>
        <dbReference type="SAM" id="Phobius"/>
    </source>
</evidence>
<dbReference type="AlphaFoldDB" id="A0A0C2W5Y4"/>
<dbReference type="CDD" id="cd11041">
    <property type="entry name" value="CYP503A1-like"/>
    <property type="match status" value="1"/>
</dbReference>
<dbReference type="STRING" id="933852.A0A0C2W5Y4"/>
<evidence type="ECO:0008006" key="17">
    <source>
        <dbReference type="Google" id="ProtNLM"/>
    </source>
</evidence>
<evidence type="ECO:0000256" key="12">
    <source>
        <dbReference type="PIRSR" id="PIRSR602403-1"/>
    </source>
</evidence>
<dbReference type="InterPro" id="IPR002403">
    <property type="entry name" value="Cyt_P450_E_grp-IV"/>
</dbReference>
<evidence type="ECO:0000256" key="6">
    <source>
        <dbReference type="ARBA" id="ARBA00022723"/>
    </source>
</evidence>
<dbReference type="PRINTS" id="PR00465">
    <property type="entry name" value="EP450IV"/>
</dbReference>
<dbReference type="Pfam" id="PF00067">
    <property type="entry name" value="p450"/>
    <property type="match status" value="1"/>
</dbReference>
<dbReference type="PANTHER" id="PTHR46206:SF5">
    <property type="entry name" value="P450, PUTATIVE (EUROFUNG)-RELATED"/>
    <property type="match status" value="1"/>
</dbReference>
<gene>
    <name evidence="15" type="ORF">M408DRAFT_333194</name>
</gene>
<dbReference type="OrthoDB" id="1844152at2759"/>
<sequence>MDNLQGLVSSPTELAVIAIVPLTTIYYWYRASSQKGAQNDEAPYLVSASWPLSLIGHVRSVFWNNNMTQKGYEQYRDGMFKMPFFGQWITVASSKYIEEIIHAPESSLSFRQNLNDQLQLELLVGPAISKDQIHLTLIRILNRNLDEIYPELCEEVPFAVTEEVAKGKEIDGWTSVPAYKTVNGIVATLNHRAFVGLPECRDTQWKAAMAKDAQSVALRTWLLRLFPESKKPTMNSFLNRFSKPFDASVGIVSRIINERLNLPEEERSNDLLSWIITRMPEHDPDARLICGIFQLITSVAQETTAMTFAHALFHLVAHPECIEILREEIVETIDGGEITRESLDEMHKLDSFLRETQRMSTIGNFTLGRTALHDFTFSNGVRVPAGELIQVAAAPMHMDAAYYPDPLEFKPWRYSEQAQKEASDGASKEATKKAPGEYDMVVPTATNLSWGLGRHACPGRWYAVMIMKHLMAYLILNYDMKLPESAKGKRPVDLCFASVRIPNTTATILFKSRKQ</sequence>
<keyword evidence="9 12" id="KW-0408">Iron</keyword>
<dbReference type="GO" id="GO:0005506">
    <property type="term" value="F:iron ion binding"/>
    <property type="evidence" value="ECO:0007669"/>
    <property type="project" value="InterPro"/>
</dbReference>
<keyword evidence="7 14" id="KW-1133">Transmembrane helix</keyword>
<evidence type="ECO:0000313" key="16">
    <source>
        <dbReference type="Proteomes" id="UP000054097"/>
    </source>
</evidence>
<evidence type="ECO:0000313" key="15">
    <source>
        <dbReference type="EMBL" id="KIM21868.1"/>
    </source>
</evidence>
<comment type="subcellular location">
    <subcellularLocation>
        <location evidence="2">Membrane</location>
    </subcellularLocation>
</comment>
<feature type="transmembrane region" description="Helical" evidence="14">
    <location>
        <begin position="12"/>
        <end position="29"/>
    </location>
</feature>
<comment type="similarity">
    <text evidence="3 13">Belongs to the cytochrome P450 family.</text>
</comment>
<protein>
    <recommendedName>
        <fullName evidence="17">Cytochrome P450</fullName>
    </recommendedName>
</protein>
<evidence type="ECO:0000256" key="13">
    <source>
        <dbReference type="RuleBase" id="RU000461"/>
    </source>
</evidence>
<organism evidence="15 16">
    <name type="scientific">Serendipita vermifera MAFF 305830</name>
    <dbReference type="NCBI Taxonomy" id="933852"/>
    <lineage>
        <taxon>Eukaryota</taxon>
        <taxon>Fungi</taxon>
        <taxon>Dikarya</taxon>
        <taxon>Basidiomycota</taxon>
        <taxon>Agaricomycotina</taxon>
        <taxon>Agaricomycetes</taxon>
        <taxon>Sebacinales</taxon>
        <taxon>Serendipitaceae</taxon>
        <taxon>Serendipita</taxon>
    </lineage>
</organism>
<proteinExistence type="inferred from homology"/>
<dbReference type="SUPFAM" id="SSF48264">
    <property type="entry name" value="Cytochrome P450"/>
    <property type="match status" value="1"/>
</dbReference>
<evidence type="ECO:0000256" key="2">
    <source>
        <dbReference type="ARBA" id="ARBA00004370"/>
    </source>
</evidence>
<dbReference type="InterPro" id="IPR036396">
    <property type="entry name" value="Cyt_P450_sf"/>
</dbReference>
<dbReference type="EMBL" id="KN824369">
    <property type="protein sequence ID" value="KIM21868.1"/>
    <property type="molecule type" value="Genomic_DNA"/>
</dbReference>
<dbReference type="GO" id="GO:0004497">
    <property type="term" value="F:monooxygenase activity"/>
    <property type="evidence" value="ECO:0007669"/>
    <property type="project" value="UniProtKB-KW"/>
</dbReference>
<dbReference type="PROSITE" id="PS00086">
    <property type="entry name" value="CYTOCHROME_P450"/>
    <property type="match status" value="1"/>
</dbReference>
<reference evidence="15 16" key="1">
    <citation type="submission" date="2014-04" db="EMBL/GenBank/DDBJ databases">
        <authorList>
            <consortium name="DOE Joint Genome Institute"/>
            <person name="Kuo A."/>
            <person name="Zuccaro A."/>
            <person name="Kohler A."/>
            <person name="Nagy L.G."/>
            <person name="Floudas D."/>
            <person name="Copeland A."/>
            <person name="Barry K.W."/>
            <person name="Cichocki N."/>
            <person name="Veneault-Fourrey C."/>
            <person name="LaButti K."/>
            <person name="Lindquist E.A."/>
            <person name="Lipzen A."/>
            <person name="Lundell T."/>
            <person name="Morin E."/>
            <person name="Murat C."/>
            <person name="Sun H."/>
            <person name="Tunlid A."/>
            <person name="Henrissat B."/>
            <person name="Grigoriev I.V."/>
            <person name="Hibbett D.S."/>
            <person name="Martin F."/>
            <person name="Nordberg H.P."/>
            <person name="Cantor M.N."/>
            <person name="Hua S.X."/>
        </authorList>
    </citation>
    <scope>NUCLEOTIDE SEQUENCE [LARGE SCALE GENOMIC DNA]</scope>
    <source>
        <strain evidence="15 16">MAFF 305830</strain>
    </source>
</reference>
<dbReference type="GO" id="GO:0016020">
    <property type="term" value="C:membrane"/>
    <property type="evidence" value="ECO:0007669"/>
    <property type="project" value="UniProtKB-SubCell"/>
</dbReference>
<evidence type="ECO:0000256" key="8">
    <source>
        <dbReference type="ARBA" id="ARBA00023002"/>
    </source>
</evidence>
<evidence type="ECO:0000256" key="11">
    <source>
        <dbReference type="ARBA" id="ARBA00023136"/>
    </source>
</evidence>
<evidence type="ECO:0000256" key="10">
    <source>
        <dbReference type="ARBA" id="ARBA00023033"/>
    </source>
</evidence>
<dbReference type="InterPro" id="IPR017972">
    <property type="entry name" value="Cyt_P450_CS"/>
</dbReference>
<keyword evidence="10 13" id="KW-0503">Monooxygenase</keyword>
<dbReference type="GO" id="GO:0020037">
    <property type="term" value="F:heme binding"/>
    <property type="evidence" value="ECO:0007669"/>
    <property type="project" value="InterPro"/>
</dbReference>
<dbReference type="InterPro" id="IPR001128">
    <property type="entry name" value="Cyt_P450"/>
</dbReference>
<keyword evidence="8 13" id="KW-0560">Oxidoreductase</keyword>
<dbReference type="GO" id="GO:0016705">
    <property type="term" value="F:oxidoreductase activity, acting on paired donors, with incorporation or reduction of molecular oxygen"/>
    <property type="evidence" value="ECO:0007669"/>
    <property type="project" value="InterPro"/>
</dbReference>
<comment type="cofactor">
    <cofactor evidence="1 12">
        <name>heme</name>
        <dbReference type="ChEBI" id="CHEBI:30413"/>
    </cofactor>
</comment>
<evidence type="ECO:0000256" key="1">
    <source>
        <dbReference type="ARBA" id="ARBA00001971"/>
    </source>
</evidence>
<dbReference type="HOGENOM" id="CLU_022195_0_2_1"/>
<accession>A0A0C2W5Y4</accession>
<evidence type="ECO:0000256" key="7">
    <source>
        <dbReference type="ARBA" id="ARBA00022989"/>
    </source>
</evidence>
<keyword evidence="11 14" id="KW-0472">Membrane</keyword>
<reference evidence="16" key="2">
    <citation type="submission" date="2015-01" db="EMBL/GenBank/DDBJ databases">
        <title>Evolutionary Origins and Diversification of the Mycorrhizal Mutualists.</title>
        <authorList>
            <consortium name="DOE Joint Genome Institute"/>
            <consortium name="Mycorrhizal Genomics Consortium"/>
            <person name="Kohler A."/>
            <person name="Kuo A."/>
            <person name="Nagy L.G."/>
            <person name="Floudas D."/>
            <person name="Copeland A."/>
            <person name="Barry K.W."/>
            <person name="Cichocki N."/>
            <person name="Veneault-Fourrey C."/>
            <person name="LaButti K."/>
            <person name="Lindquist E.A."/>
            <person name="Lipzen A."/>
            <person name="Lundell T."/>
            <person name="Morin E."/>
            <person name="Murat C."/>
            <person name="Riley R."/>
            <person name="Ohm R."/>
            <person name="Sun H."/>
            <person name="Tunlid A."/>
            <person name="Henrissat B."/>
            <person name="Grigoriev I.V."/>
            <person name="Hibbett D.S."/>
            <person name="Martin F."/>
        </authorList>
    </citation>
    <scope>NUCLEOTIDE SEQUENCE [LARGE SCALE GENOMIC DNA]</scope>
    <source>
        <strain evidence="16">MAFF 305830</strain>
    </source>
</reference>
<name>A0A0C2W5Y4_SERVB</name>
<dbReference type="PANTHER" id="PTHR46206">
    <property type="entry name" value="CYTOCHROME P450"/>
    <property type="match status" value="1"/>
</dbReference>
<feature type="binding site" description="axial binding residue" evidence="12">
    <location>
        <position position="457"/>
    </location>
    <ligand>
        <name>heme</name>
        <dbReference type="ChEBI" id="CHEBI:30413"/>
    </ligand>
    <ligandPart>
        <name>Fe</name>
        <dbReference type="ChEBI" id="CHEBI:18248"/>
    </ligandPart>
</feature>